<protein>
    <recommendedName>
        <fullName evidence="2">protein-tyrosine-phosphatase</fullName>
        <ecNumber evidence="2">3.1.3.48</ecNumber>
    </recommendedName>
</protein>
<gene>
    <name evidence="11" type="ORF">NDU88_005118</name>
</gene>
<dbReference type="Proteomes" id="UP001066276">
    <property type="component" value="Chromosome 6"/>
</dbReference>
<dbReference type="SUPFAM" id="SSF52799">
    <property type="entry name" value="(Phosphotyrosine protein) phosphatases II"/>
    <property type="match status" value="1"/>
</dbReference>
<dbReference type="Gene3D" id="3.90.190.10">
    <property type="entry name" value="Protein tyrosine phosphatase superfamily"/>
    <property type="match status" value="1"/>
</dbReference>
<comment type="similarity">
    <text evidence="7">Belongs to the protein-tyrosine phosphatase family. Non-receptor class 4 subfamily.</text>
</comment>
<organism evidence="11 12">
    <name type="scientific">Pleurodeles waltl</name>
    <name type="common">Iberian ribbed newt</name>
    <dbReference type="NCBI Taxonomy" id="8319"/>
    <lineage>
        <taxon>Eukaryota</taxon>
        <taxon>Metazoa</taxon>
        <taxon>Chordata</taxon>
        <taxon>Craniata</taxon>
        <taxon>Vertebrata</taxon>
        <taxon>Euteleostomi</taxon>
        <taxon>Amphibia</taxon>
        <taxon>Batrachia</taxon>
        <taxon>Caudata</taxon>
        <taxon>Salamandroidea</taxon>
        <taxon>Salamandridae</taxon>
        <taxon>Pleurodelinae</taxon>
        <taxon>Pleurodeles</taxon>
    </lineage>
</organism>
<dbReference type="PROSITE" id="PS50056">
    <property type="entry name" value="TYR_PHOSPHATASE_2"/>
    <property type="match status" value="1"/>
</dbReference>
<keyword evidence="4" id="KW-0597">Phosphoprotein</keyword>
<dbReference type="PROSITE" id="PS50055">
    <property type="entry name" value="TYR_PHOSPHATASE_PTP"/>
    <property type="match status" value="1"/>
</dbReference>
<dbReference type="PRINTS" id="PR00700">
    <property type="entry name" value="PRTYPHPHTASE"/>
</dbReference>
<evidence type="ECO:0000256" key="6">
    <source>
        <dbReference type="ARBA" id="ARBA00022912"/>
    </source>
</evidence>
<feature type="compositionally biased region" description="Basic and acidic residues" evidence="8">
    <location>
        <begin position="769"/>
        <end position="779"/>
    </location>
</feature>
<dbReference type="PROSITE" id="PS00383">
    <property type="entry name" value="TYR_PHOSPHATASE_1"/>
    <property type="match status" value="1"/>
</dbReference>
<dbReference type="FunFam" id="3.90.190.10:FF:000045">
    <property type="entry name" value="Tyrosine-protein phosphatase non-receptor type 12"/>
    <property type="match status" value="1"/>
</dbReference>
<name>A0AAV7QHE3_PLEWA</name>
<sequence length="869" mass="98338">MSAAANMEQKEILQRYLERVQVRGQRQRTEQQVNDFLKLKRQSAKHKTERIFTTKVAERPENIKKNRYKDILPFDHTRVELSLITSDNDSDFINGNFIKGVYEPRAYIATQGPLPGTVLDFWRMIWEYKILVIVMACMEFEMGKKKCERYWADLGKQPVQFGPFTIVCVAENSKQDYVIRTLNAKFNNESRIVYQFHYMNWPDHDVPTTVDPILDMISEMRLHQEDDNIPICIHCSAGCGRTGVICAIDYTWKLLKDKIIPENFSVYNLILEMRTQRPSLVQTKEQYDLVHNAVIQLFQSHLDKIASTSGPEGDERDITHTRVPLSPSSATDIEVSMTPLSLPQNSNIYENVKASVEESILLSPDSGVAMVKTNHLLDFDLAKKPILCEKSELNSAQECSTTWQRNYTNPFTNRHLQRHQSMELDNIGYVEWHPQPLNASGRSRDMKAPLVRAKSTPFESSSYKSEAALHHDLEEYSLSSQVANIAPSNVLNIKNQPCLTSTQWNSSNQPSVSLFCYQNVDPSPQYVRLTEDPYFSPTSSSDPESPRFAHFCVEATFSETVTKLPIQKTLDPIPCIASPIRPTEEPEMAAADPLPHYVYGVQLDKMESSSKTVPDSDDESPPPLPVRTPESFIVEHDIAQSPKTAPPISPGPASVRLKFGTSMEWSGVSQRNTFADSSKFKSRSKSVKVRSFKMEKTFDEPFRQAAFSHETSTSVLGKQRESSPSPPPLPERTQESFLLAEEIPERPRLESVAEELPERTPESFMIPEPENHLQIHPEESNNAAAPPPGHGPPETNATTQAKDPVKRFTRCKSLKVLRCMKKGMCNAPSQVKPNDSSQSNQSRSFLNFGFGSRCSKPKGPRNPPPSWEV</sequence>
<dbReference type="PANTHER" id="PTHR45983:SF1">
    <property type="entry name" value="TYROSINE-PROTEIN PHOSPHATASE NON-RECEPTOR TYPE 22"/>
    <property type="match status" value="1"/>
</dbReference>
<dbReference type="SMART" id="SM00194">
    <property type="entry name" value="PTPc"/>
    <property type="match status" value="1"/>
</dbReference>
<dbReference type="PANTHER" id="PTHR45983">
    <property type="entry name" value="TYROSINE PHOSPHATSE N18, PUTATIVE-RELATED"/>
    <property type="match status" value="1"/>
</dbReference>
<dbReference type="InterPro" id="IPR047170">
    <property type="entry name" value="PTN12/18/22"/>
</dbReference>
<keyword evidence="5" id="KW-0378">Hydrolase</keyword>
<feature type="compositionally biased region" description="Pro residues" evidence="8">
    <location>
        <begin position="860"/>
        <end position="869"/>
    </location>
</feature>
<evidence type="ECO:0000256" key="5">
    <source>
        <dbReference type="ARBA" id="ARBA00022801"/>
    </source>
</evidence>
<proteinExistence type="inferred from homology"/>
<dbReference type="GO" id="GO:0005737">
    <property type="term" value="C:cytoplasm"/>
    <property type="evidence" value="ECO:0007669"/>
    <property type="project" value="UniProtKB-SubCell"/>
</dbReference>
<dbReference type="GO" id="GO:0050852">
    <property type="term" value="P:T cell receptor signaling pathway"/>
    <property type="evidence" value="ECO:0007669"/>
    <property type="project" value="TreeGrafter"/>
</dbReference>
<evidence type="ECO:0000256" key="4">
    <source>
        <dbReference type="ARBA" id="ARBA00022553"/>
    </source>
</evidence>
<evidence type="ECO:0000259" key="10">
    <source>
        <dbReference type="PROSITE" id="PS50056"/>
    </source>
</evidence>
<feature type="region of interest" description="Disordered" evidence="8">
    <location>
        <begin position="824"/>
        <end position="869"/>
    </location>
</feature>
<feature type="region of interest" description="Disordered" evidence="8">
    <location>
        <begin position="606"/>
        <end position="626"/>
    </location>
</feature>
<dbReference type="EMBL" id="JANPWB010000010">
    <property type="protein sequence ID" value="KAJ1138737.1"/>
    <property type="molecule type" value="Genomic_DNA"/>
</dbReference>
<dbReference type="EC" id="3.1.3.48" evidence="2"/>
<evidence type="ECO:0000256" key="2">
    <source>
        <dbReference type="ARBA" id="ARBA00013064"/>
    </source>
</evidence>
<accession>A0AAV7QHE3</accession>
<dbReference type="GO" id="GO:0050868">
    <property type="term" value="P:negative regulation of T cell activation"/>
    <property type="evidence" value="ECO:0007669"/>
    <property type="project" value="TreeGrafter"/>
</dbReference>
<feature type="compositionally biased region" description="Polar residues" evidence="8">
    <location>
        <begin position="827"/>
        <end position="845"/>
    </location>
</feature>
<evidence type="ECO:0000259" key="9">
    <source>
        <dbReference type="PROSITE" id="PS50055"/>
    </source>
</evidence>
<dbReference type="GO" id="GO:0004726">
    <property type="term" value="F:non-membrane spanning protein tyrosine phosphatase activity"/>
    <property type="evidence" value="ECO:0007669"/>
    <property type="project" value="InterPro"/>
</dbReference>
<feature type="domain" description="Tyrosine specific protein phosphatases" evidence="10">
    <location>
        <begin position="211"/>
        <end position="288"/>
    </location>
</feature>
<evidence type="ECO:0000313" key="11">
    <source>
        <dbReference type="EMBL" id="KAJ1138737.1"/>
    </source>
</evidence>
<dbReference type="InterPro" id="IPR029021">
    <property type="entry name" value="Prot-tyrosine_phosphatase-like"/>
</dbReference>
<keyword evidence="3" id="KW-0963">Cytoplasm</keyword>
<feature type="compositionally biased region" description="Basic and acidic residues" evidence="8">
    <location>
        <begin position="743"/>
        <end position="761"/>
    </location>
</feature>
<evidence type="ECO:0000256" key="7">
    <source>
        <dbReference type="ARBA" id="ARBA00034734"/>
    </source>
</evidence>
<dbReference type="Pfam" id="PF00102">
    <property type="entry name" value="Y_phosphatase"/>
    <property type="match status" value="1"/>
</dbReference>
<evidence type="ECO:0000313" key="12">
    <source>
        <dbReference type="Proteomes" id="UP001066276"/>
    </source>
</evidence>
<dbReference type="GO" id="GO:0005634">
    <property type="term" value="C:nucleus"/>
    <property type="evidence" value="ECO:0007669"/>
    <property type="project" value="TreeGrafter"/>
</dbReference>
<comment type="subcellular location">
    <subcellularLocation>
        <location evidence="1">Cytoplasm</location>
    </subcellularLocation>
</comment>
<feature type="domain" description="Tyrosine-protein phosphatase" evidence="9">
    <location>
        <begin position="32"/>
        <end position="297"/>
    </location>
</feature>
<keyword evidence="6" id="KW-0904">Protein phosphatase</keyword>
<dbReference type="InterPro" id="IPR016130">
    <property type="entry name" value="Tyr_Pase_AS"/>
</dbReference>
<evidence type="ECO:0000256" key="1">
    <source>
        <dbReference type="ARBA" id="ARBA00004496"/>
    </source>
</evidence>
<reference evidence="11" key="1">
    <citation type="journal article" date="2022" name="bioRxiv">
        <title>Sequencing and chromosome-scale assembly of the giantPleurodeles waltlgenome.</title>
        <authorList>
            <person name="Brown T."/>
            <person name="Elewa A."/>
            <person name="Iarovenko S."/>
            <person name="Subramanian E."/>
            <person name="Araus A.J."/>
            <person name="Petzold A."/>
            <person name="Susuki M."/>
            <person name="Suzuki K.-i.T."/>
            <person name="Hayashi T."/>
            <person name="Toyoda A."/>
            <person name="Oliveira C."/>
            <person name="Osipova E."/>
            <person name="Leigh N.D."/>
            <person name="Simon A."/>
            <person name="Yun M.H."/>
        </authorList>
    </citation>
    <scope>NUCLEOTIDE SEQUENCE</scope>
    <source>
        <strain evidence="11">20211129_DDA</strain>
        <tissue evidence="11">Liver</tissue>
    </source>
</reference>
<comment type="caution">
    <text evidence="11">The sequence shown here is derived from an EMBL/GenBank/DDBJ whole genome shotgun (WGS) entry which is preliminary data.</text>
</comment>
<feature type="region of interest" description="Disordered" evidence="8">
    <location>
        <begin position="703"/>
        <end position="807"/>
    </location>
</feature>
<dbReference type="SMART" id="SM00404">
    <property type="entry name" value="PTPc_motif"/>
    <property type="match status" value="1"/>
</dbReference>
<dbReference type="InterPro" id="IPR000387">
    <property type="entry name" value="Tyr_Pase_dom"/>
</dbReference>
<evidence type="ECO:0000256" key="8">
    <source>
        <dbReference type="SAM" id="MobiDB-lite"/>
    </source>
</evidence>
<dbReference type="InterPro" id="IPR003595">
    <property type="entry name" value="Tyr_Pase_cat"/>
</dbReference>
<keyword evidence="12" id="KW-1185">Reference proteome</keyword>
<dbReference type="InterPro" id="IPR000242">
    <property type="entry name" value="PTP_cat"/>
</dbReference>
<evidence type="ECO:0000256" key="3">
    <source>
        <dbReference type="ARBA" id="ARBA00022490"/>
    </source>
</evidence>
<dbReference type="AlphaFoldDB" id="A0AAV7QHE3"/>